<dbReference type="PANTHER" id="PTHR30126:SF40">
    <property type="entry name" value="HTH-TYPE TRANSCRIPTIONAL REGULATOR GLTR"/>
    <property type="match status" value="1"/>
</dbReference>
<evidence type="ECO:0000256" key="2">
    <source>
        <dbReference type="ARBA" id="ARBA00023015"/>
    </source>
</evidence>
<reference evidence="6 7" key="1">
    <citation type="submission" date="2016-10" db="EMBL/GenBank/DDBJ databases">
        <title>The whole genome sequencing and assembly of Bacillus simplex DSM 1321 strain.</title>
        <authorList>
            <person name="Park M.-K."/>
            <person name="Lee Y.-J."/>
            <person name="Yi H."/>
            <person name="Bahn Y.-S."/>
            <person name="Kim J.F."/>
            <person name="Lee D.-W."/>
        </authorList>
    </citation>
    <scope>NUCLEOTIDE SEQUENCE [LARGE SCALE GENOMIC DNA]</scope>
    <source>
        <strain evidence="6 7">DSM 1321</strain>
    </source>
</reference>
<proteinExistence type="inferred from homology"/>
<dbReference type="OrthoDB" id="8479357at2"/>
<evidence type="ECO:0000256" key="4">
    <source>
        <dbReference type="ARBA" id="ARBA00023163"/>
    </source>
</evidence>
<feature type="domain" description="HTH lysR-type" evidence="5">
    <location>
        <begin position="1"/>
        <end position="58"/>
    </location>
</feature>
<dbReference type="SUPFAM" id="SSF53850">
    <property type="entry name" value="Periplasmic binding protein-like II"/>
    <property type="match status" value="1"/>
</dbReference>
<keyword evidence="3" id="KW-0238">DNA-binding</keyword>
<dbReference type="EMBL" id="CP017704">
    <property type="protein sequence ID" value="ASS95363.1"/>
    <property type="molecule type" value="Genomic_DNA"/>
</dbReference>
<keyword evidence="2" id="KW-0805">Transcription regulation</keyword>
<dbReference type="GO" id="GO:0000976">
    <property type="term" value="F:transcription cis-regulatory region binding"/>
    <property type="evidence" value="ECO:0007669"/>
    <property type="project" value="TreeGrafter"/>
</dbReference>
<evidence type="ECO:0000313" key="7">
    <source>
        <dbReference type="Proteomes" id="UP000214618"/>
    </source>
</evidence>
<accession>A0A223EJH1</accession>
<dbReference type="Gene3D" id="1.10.10.10">
    <property type="entry name" value="Winged helix-like DNA-binding domain superfamily/Winged helix DNA-binding domain"/>
    <property type="match status" value="1"/>
</dbReference>
<dbReference type="Gene3D" id="3.40.190.290">
    <property type="match status" value="1"/>
</dbReference>
<dbReference type="SUPFAM" id="SSF46785">
    <property type="entry name" value="Winged helix' DNA-binding domain"/>
    <property type="match status" value="1"/>
</dbReference>
<protein>
    <submittedName>
        <fullName evidence="6">LysR family transcriptional regulator</fullName>
    </submittedName>
</protein>
<dbReference type="AlphaFoldDB" id="A0A223EJH1"/>
<dbReference type="PANTHER" id="PTHR30126">
    <property type="entry name" value="HTH-TYPE TRANSCRIPTIONAL REGULATOR"/>
    <property type="match status" value="1"/>
</dbReference>
<evidence type="ECO:0000313" key="6">
    <source>
        <dbReference type="EMBL" id="ASS95363.1"/>
    </source>
</evidence>
<dbReference type="Proteomes" id="UP000214618">
    <property type="component" value="Chromosome"/>
</dbReference>
<dbReference type="InterPro" id="IPR000847">
    <property type="entry name" value="LysR_HTH_N"/>
</dbReference>
<evidence type="ECO:0000259" key="5">
    <source>
        <dbReference type="PROSITE" id="PS50931"/>
    </source>
</evidence>
<dbReference type="CDD" id="cd08442">
    <property type="entry name" value="PBP2_YofA_SoxR_like"/>
    <property type="match status" value="1"/>
</dbReference>
<keyword evidence="4" id="KW-0804">Transcription</keyword>
<dbReference type="InterPro" id="IPR036390">
    <property type="entry name" value="WH_DNA-bd_sf"/>
</dbReference>
<evidence type="ECO:0000256" key="3">
    <source>
        <dbReference type="ARBA" id="ARBA00023125"/>
    </source>
</evidence>
<name>A0A223EJH1_9BACI</name>
<dbReference type="GO" id="GO:0003700">
    <property type="term" value="F:DNA-binding transcription factor activity"/>
    <property type="evidence" value="ECO:0007669"/>
    <property type="project" value="InterPro"/>
</dbReference>
<gene>
    <name evidence="6" type="ORF">BS1321_16445</name>
</gene>
<dbReference type="GeneID" id="56474350"/>
<dbReference type="FunFam" id="1.10.10.10:FF:000001">
    <property type="entry name" value="LysR family transcriptional regulator"/>
    <property type="match status" value="1"/>
</dbReference>
<evidence type="ECO:0000256" key="1">
    <source>
        <dbReference type="ARBA" id="ARBA00009437"/>
    </source>
</evidence>
<dbReference type="RefSeq" id="WP_063235847.1">
    <property type="nucleotide sequence ID" value="NZ_BCVO01000032.1"/>
</dbReference>
<comment type="similarity">
    <text evidence="1">Belongs to the LysR transcriptional regulatory family.</text>
</comment>
<dbReference type="InterPro" id="IPR005119">
    <property type="entry name" value="LysR_subst-bd"/>
</dbReference>
<dbReference type="Pfam" id="PF03466">
    <property type="entry name" value="LysR_substrate"/>
    <property type="match status" value="1"/>
</dbReference>
<dbReference type="PROSITE" id="PS50931">
    <property type="entry name" value="HTH_LYSR"/>
    <property type="match status" value="1"/>
</dbReference>
<sequence>MDLHSLKIFQSVAKMGSISQAARELQYAQSNITMKIQQLESDLQTTLFYRHNRGTALTDKGSMLLTYTEKIFDLIEETKNMMNDDQTPRGPLNIGSMETTAAVRLPVLFSKYHKGFPEVDLTLKTGSTEQNIQAVLQNELDGAFVAGPINHPDLIQKEVFEEELILITDTVHPPISSIEDIQTRTLLVFHAGCAYREKFELWLKQEKIIPNKIMEFGTLDGIIGCVAAGLGISMLPQSVIAKHEQDGLRQHSIPNQNGKVKTVFIYRKGKYAPASLMKFINMLSDEEELLDNERLI</sequence>
<organism evidence="6 7">
    <name type="scientific">Peribacillus simplex NBRC 15720 = DSM 1321</name>
    <dbReference type="NCBI Taxonomy" id="1349754"/>
    <lineage>
        <taxon>Bacteria</taxon>
        <taxon>Bacillati</taxon>
        <taxon>Bacillota</taxon>
        <taxon>Bacilli</taxon>
        <taxon>Bacillales</taxon>
        <taxon>Bacillaceae</taxon>
        <taxon>Peribacillus</taxon>
    </lineage>
</organism>
<dbReference type="Pfam" id="PF00126">
    <property type="entry name" value="HTH_1"/>
    <property type="match status" value="1"/>
</dbReference>
<dbReference type="InterPro" id="IPR036388">
    <property type="entry name" value="WH-like_DNA-bd_sf"/>
</dbReference>